<dbReference type="RefSeq" id="WP_153041883.1">
    <property type="nucleotide sequence ID" value="NZ_JAYFSO010000042.1"/>
</dbReference>
<accession>A0ABU5Q433</accession>
<comment type="caution">
    <text evidence="1">The sequence shown here is derived from an EMBL/GenBank/DDBJ whole genome shotgun (WGS) entry which is preliminary data.</text>
</comment>
<evidence type="ECO:0000313" key="1">
    <source>
        <dbReference type="EMBL" id="MEA5126417.1"/>
    </source>
</evidence>
<keyword evidence="2" id="KW-1185">Reference proteome</keyword>
<sequence>MSATLSHNRRQRSAERHISKTQRCFTPMTNGRRLHDRATTGSVAAENAMFHAVICTISRRINDGVRNGLMRCKHRRACERRILSIIAPMKVVPDALGLQIGASPKPACFTQ</sequence>
<protein>
    <recommendedName>
        <fullName evidence="3">Transposase</fullName>
    </recommendedName>
</protein>
<reference evidence="1 2" key="1">
    <citation type="submission" date="2023-12" db="EMBL/GenBank/DDBJ databases">
        <title>Genome sequencing of Xanthomonas floridensis.</title>
        <authorList>
            <person name="Greer S."/>
            <person name="Harrison J."/>
            <person name="Grant M."/>
            <person name="Vicente J."/>
            <person name="Studholme D."/>
        </authorList>
    </citation>
    <scope>NUCLEOTIDE SEQUENCE [LARGE SCALE GENOMIC DNA]</scope>
    <source>
        <strain evidence="1 2">WHRI 8848</strain>
    </source>
</reference>
<name>A0ABU5Q433_9XANT</name>
<gene>
    <name evidence="1" type="ORF">VB146_21740</name>
</gene>
<dbReference type="EMBL" id="JAYFSO010000042">
    <property type="protein sequence ID" value="MEA5126417.1"/>
    <property type="molecule type" value="Genomic_DNA"/>
</dbReference>
<evidence type="ECO:0000313" key="2">
    <source>
        <dbReference type="Proteomes" id="UP001303614"/>
    </source>
</evidence>
<evidence type="ECO:0008006" key="3">
    <source>
        <dbReference type="Google" id="ProtNLM"/>
    </source>
</evidence>
<proteinExistence type="predicted"/>
<organism evidence="1 2">
    <name type="scientific">Xanthomonas floridensis</name>
    <dbReference type="NCBI Taxonomy" id="1843580"/>
    <lineage>
        <taxon>Bacteria</taxon>
        <taxon>Pseudomonadati</taxon>
        <taxon>Pseudomonadota</taxon>
        <taxon>Gammaproteobacteria</taxon>
        <taxon>Lysobacterales</taxon>
        <taxon>Lysobacteraceae</taxon>
        <taxon>Xanthomonas</taxon>
    </lineage>
</organism>
<dbReference type="Proteomes" id="UP001303614">
    <property type="component" value="Unassembled WGS sequence"/>
</dbReference>